<protein>
    <submittedName>
        <fullName evidence="1">Uncharacterized protein</fullName>
    </submittedName>
</protein>
<proteinExistence type="predicted"/>
<accession>A0A7W9BD01</accession>
<sequence length="57" mass="5866">MIAAMVAGADDVPAYNGAGRAWAVRRPWFRSTFKAGRDGALDIGSALASSSLLPGSQ</sequence>
<organism evidence="1 2">
    <name type="scientific">Sphingomonas aerophila</name>
    <dbReference type="NCBI Taxonomy" id="1344948"/>
    <lineage>
        <taxon>Bacteria</taxon>
        <taxon>Pseudomonadati</taxon>
        <taxon>Pseudomonadota</taxon>
        <taxon>Alphaproteobacteria</taxon>
        <taxon>Sphingomonadales</taxon>
        <taxon>Sphingomonadaceae</taxon>
        <taxon>Sphingomonas</taxon>
    </lineage>
</organism>
<evidence type="ECO:0000313" key="1">
    <source>
        <dbReference type="EMBL" id="MBB5714733.1"/>
    </source>
</evidence>
<keyword evidence="2" id="KW-1185">Reference proteome</keyword>
<evidence type="ECO:0000313" key="2">
    <source>
        <dbReference type="Proteomes" id="UP000546200"/>
    </source>
</evidence>
<name>A0A7W9BD01_9SPHN</name>
<dbReference type="AlphaFoldDB" id="A0A7W9BD01"/>
<dbReference type="EMBL" id="JACIJK010000004">
    <property type="protein sequence ID" value="MBB5714733.1"/>
    <property type="molecule type" value="Genomic_DNA"/>
</dbReference>
<dbReference type="RefSeq" id="WP_184056311.1">
    <property type="nucleotide sequence ID" value="NZ_JACIJK010000004.1"/>
</dbReference>
<reference evidence="1 2" key="1">
    <citation type="submission" date="2020-08" db="EMBL/GenBank/DDBJ databases">
        <title>Genomic Encyclopedia of Type Strains, Phase IV (KMG-IV): sequencing the most valuable type-strain genomes for metagenomic binning, comparative biology and taxonomic classification.</title>
        <authorList>
            <person name="Goeker M."/>
        </authorList>
    </citation>
    <scope>NUCLEOTIDE SEQUENCE [LARGE SCALE GENOMIC DNA]</scope>
    <source>
        <strain evidence="1 2">DSM 100044</strain>
    </source>
</reference>
<comment type="caution">
    <text evidence="1">The sequence shown here is derived from an EMBL/GenBank/DDBJ whole genome shotgun (WGS) entry which is preliminary data.</text>
</comment>
<dbReference type="Proteomes" id="UP000546200">
    <property type="component" value="Unassembled WGS sequence"/>
</dbReference>
<gene>
    <name evidence="1" type="ORF">FHS94_001569</name>
</gene>